<feature type="non-terminal residue" evidence="1">
    <location>
        <position position="268"/>
    </location>
</feature>
<proteinExistence type="predicted"/>
<dbReference type="AlphaFoldDB" id="X1Q6V4"/>
<sequence>DLLRELGATDSYRDRSTWDMPSIEHHHQNRRFRDWVALIELLRDAWLETNDVDAQRASAIALSWFHFEYPLFKRLGFFAAANGDLPTKTWLNWLLLEDAKWLWSIDTRREVMRLIVQRGASLDMEDQLQLEETILKGPGEAHYSGLTPSTRQYVSDELTWIFLKKLEGATLNLGTVAAETLFDISKRQPNLKLHKYEREEFSSWMSGTGDPDYEEDKVVDIAPREQYELISWLKENQGGADPFATDTWVDYCRQHPLHSITALIALGN</sequence>
<organism evidence="1">
    <name type="scientific">marine sediment metagenome</name>
    <dbReference type="NCBI Taxonomy" id="412755"/>
    <lineage>
        <taxon>unclassified sequences</taxon>
        <taxon>metagenomes</taxon>
        <taxon>ecological metagenomes</taxon>
    </lineage>
</organism>
<feature type="non-terminal residue" evidence="1">
    <location>
        <position position="1"/>
    </location>
</feature>
<protein>
    <recommendedName>
        <fullName evidence="2">DUF4034 domain-containing protein</fullName>
    </recommendedName>
</protein>
<reference evidence="1" key="1">
    <citation type="journal article" date="2014" name="Front. Microbiol.">
        <title>High frequency of phylogenetically diverse reductive dehalogenase-homologous genes in deep subseafloor sedimentary metagenomes.</title>
        <authorList>
            <person name="Kawai M."/>
            <person name="Futagami T."/>
            <person name="Toyoda A."/>
            <person name="Takaki Y."/>
            <person name="Nishi S."/>
            <person name="Hori S."/>
            <person name="Arai W."/>
            <person name="Tsubouchi T."/>
            <person name="Morono Y."/>
            <person name="Uchiyama I."/>
            <person name="Ito T."/>
            <person name="Fujiyama A."/>
            <person name="Inagaki F."/>
            <person name="Takami H."/>
        </authorList>
    </citation>
    <scope>NUCLEOTIDE SEQUENCE</scope>
    <source>
        <strain evidence="1">Expedition CK06-06</strain>
    </source>
</reference>
<dbReference type="EMBL" id="BARV01023632">
    <property type="protein sequence ID" value="GAI38979.1"/>
    <property type="molecule type" value="Genomic_DNA"/>
</dbReference>
<comment type="caution">
    <text evidence="1">The sequence shown here is derived from an EMBL/GenBank/DDBJ whole genome shotgun (WGS) entry which is preliminary data.</text>
</comment>
<name>X1Q6V4_9ZZZZ</name>
<accession>X1Q6V4</accession>
<evidence type="ECO:0008006" key="2">
    <source>
        <dbReference type="Google" id="ProtNLM"/>
    </source>
</evidence>
<evidence type="ECO:0000313" key="1">
    <source>
        <dbReference type="EMBL" id="GAI38979.1"/>
    </source>
</evidence>
<gene>
    <name evidence="1" type="ORF">S06H3_38737</name>
</gene>